<dbReference type="Pfam" id="PF02769">
    <property type="entry name" value="AIRS_C"/>
    <property type="match status" value="1"/>
</dbReference>
<name>A0ABV1KIB8_9PSEU</name>
<evidence type="ECO:0000256" key="1">
    <source>
        <dbReference type="ARBA" id="ARBA00008026"/>
    </source>
</evidence>
<dbReference type="NCBIfam" id="NF002098">
    <property type="entry name" value="PRK00943.1"/>
    <property type="match status" value="1"/>
</dbReference>
<dbReference type="EMBL" id="JBEDNQ010000013">
    <property type="protein sequence ID" value="MEQ3554204.1"/>
    <property type="molecule type" value="Genomic_DNA"/>
</dbReference>
<evidence type="ECO:0000259" key="10">
    <source>
        <dbReference type="Pfam" id="PF00586"/>
    </source>
</evidence>
<evidence type="ECO:0000256" key="9">
    <source>
        <dbReference type="HAMAP-Rule" id="MF_00625"/>
    </source>
</evidence>
<dbReference type="SUPFAM" id="SSF55326">
    <property type="entry name" value="PurM N-terminal domain-like"/>
    <property type="match status" value="1"/>
</dbReference>
<comment type="caution">
    <text evidence="12">The sequence shown here is derived from an EMBL/GenBank/DDBJ whole genome shotgun (WGS) entry which is preliminary data.</text>
</comment>
<feature type="binding site" evidence="9">
    <location>
        <begin position="140"/>
        <end position="142"/>
    </location>
    <ligand>
        <name>ATP</name>
        <dbReference type="ChEBI" id="CHEBI:30616"/>
        <note>ligand shared between dimeric partners</note>
    </ligand>
</feature>
<feature type="binding site" description="in other chain" evidence="9">
    <location>
        <begin position="49"/>
        <end position="51"/>
    </location>
    <ligand>
        <name>ATP</name>
        <dbReference type="ChEBI" id="CHEBI:30616"/>
        <note>ligand shared between dimeric partners</note>
    </ligand>
</feature>
<dbReference type="PANTHER" id="PTHR10256">
    <property type="entry name" value="SELENIDE, WATER DIKINASE"/>
    <property type="match status" value="1"/>
</dbReference>
<dbReference type="CDD" id="cd02195">
    <property type="entry name" value="SelD"/>
    <property type="match status" value="1"/>
</dbReference>
<comment type="subunit">
    <text evidence="9">Homodimer.</text>
</comment>
<dbReference type="RefSeq" id="WP_349301272.1">
    <property type="nucleotide sequence ID" value="NZ_JBEDNQ010000013.1"/>
</dbReference>
<dbReference type="InterPro" id="IPR010918">
    <property type="entry name" value="PurM-like_C_dom"/>
</dbReference>
<dbReference type="InterPro" id="IPR036676">
    <property type="entry name" value="PurM-like_C_sf"/>
</dbReference>
<dbReference type="Proteomes" id="UP001494902">
    <property type="component" value="Unassembled WGS sequence"/>
</dbReference>
<keyword evidence="13" id="KW-1185">Reference proteome</keyword>
<dbReference type="HAMAP" id="MF_00625">
    <property type="entry name" value="SelD"/>
    <property type="match status" value="1"/>
</dbReference>
<sequence>MSETVTRRRLTEFSHGAGCGCKLGQARLDAALAGLVPPSHPDLLVGTDTGDDAAVWRLSADRALVATTDFFTPIVDDPRTWGAIAATNAVSDVYAMGGTPLFALNLVCWPSDDLGPEVLTEVLAGGAEIGRNCGFAVVGGHTIDDPEPKYGLAVIGEVHPDRVLTNAGLRPGDALVLTKPLGIGVISTAVKRGVPADVDAAVAAMTTPNADAAVAAREAGAGGCTDVTGYGLLGHLAKMAAASGVDARVDVAAVPVLDGVRELIAGGVVPGGTRRNREWVADRIAGEVTEDEVLLLADAQTSGGLLFGAAPDAADAAVAWLRGRGHRAARIGAVTEGGGNEGGGTVHLIA</sequence>
<feature type="binding site" evidence="9">
    <location>
        <position position="52"/>
    </location>
    <ligand>
        <name>Mg(2+)</name>
        <dbReference type="ChEBI" id="CHEBI:18420"/>
    </ligand>
</feature>
<evidence type="ECO:0000256" key="7">
    <source>
        <dbReference type="ARBA" id="ARBA00022842"/>
    </source>
</evidence>
<reference evidence="12 13" key="1">
    <citation type="submission" date="2024-03" db="EMBL/GenBank/DDBJ databases">
        <title>Draft genome sequence of Pseudonocardia nematodicida JCM 31783.</title>
        <authorList>
            <person name="Butdee W."/>
            <person name="Duangmal K."/>
        </authorList>
    </citation>
    <scope>NUCLEOTIDE SEQUENCE [LARGE SCALE GENOMIC DNA]</scope>
    <source>
        <strain evidence="12 13">JCM 31783</strain>
    </source>
</reference>
<comment type="catalytic activity">
    <reaction evidence="9">
        <text>hydrogenselenide + ATP + H2O = selenophosphate + AMP + phosphate + 2 H(+)</text>
        <dbReference type="Rhea" id="RHEA:18737"/>
        <dbReference type="ChEBI" id="CHEBI:15377"/>
        <dbReference type="ChEBI" id="CHEBI:15378"/>
        <dbReference type="ChEBI" id="CHEBI:16144"/>
        <dbReference type="ChEBI" id="CHEBI:29317"/>
        <dbReference type="ChEBI" id="CHEBI:30616"/>
        <dbReference type="ChEBI" id="CHEBI:43474"/>
        <dbReference type="ChEBI" id="CHEBI:456215"/>
        <dbReference type="EC" id="2.7.9.3"/>
    </reaction>
</comment>
<keyword evidence="6 9" id="KW-0067">ATP-binding</keyword>
<feature type="binding site" evidence="9">
    <location>
        <position position="226"/>
    </location>
    <ligand>
        <name>Mg(2+)</name>
        <dbReference type="ChEBI" id="CHEBI:18420"/>
    </ligand>
</feature>
<dbReference type="InterPro" id="IPR004536">
    <property type="entry name" value="SPS/SelD"/>
</dbReference>
<comment type="cofactor">
    <cofactor evidence="9">
        <name>Mg(2+)</name>
        <dbReference type="ChEBI" id="CHEBI:18420"/>
    </cofactor>
    <text evidence="9">Binds 1 Mg(2+) ion per monomer.</text>
</comment>
<feature type="domain" description="PurM-like N-terminal" evidence="10">
    <location>
        <begin position="50"/>
        <end position="158"/>
    </location>
</feature>
<evidence type="ECO:0000256" key="3">
    <source>
        <dbReference type="ARBA" id="ARBA00022723"/>
    </source>
</evidence>
<evidence type="ECO:0000256" key="2">
    <source>
        <dbReference type="ARBA" id="ARBA00022679"/>
    </source>
</evidence>
<comment type="similarity">
    <text evidence="1 9">Belongs to the selenophosphate synthase 1 family. Class I subfamily.</text>
</comment>
<keyword evidence="2 9" id="KW-0808">Transferase</keyword>
<evidence type="ECO:0000256" key="6">
    <source>
        <dbReference type="ARBA" id="ARBA00022840"/>
    </source>
</evidence>
<keyword evidence="5 9" id="KW-0418">Kinase</keyword>
<keyword evidence="3 9" id="KW-0479">Metal-binding</keyword>
<dbReference type="InterPro" id="IPR023061">
    <property type="entry name" value="SelD_I"/>
</dbReference>
<dbReference type="Pfam" id="PF00586">
    <property type="entry name" value="AIRS"/>
    <property type="match status" value="1"/>
</dbReference>
<dbReference type="InterPro" id="IPR016188">
    <property type="entry name" value="PurM-like_N"/>
</dbReference>
<dbReference type="GO" id="GO:0004756">
    <property type="term" value="F:selenide, water dikinase activity"/>
    <property type="evidence" value="ECO:0007669"/>
    <property type="project" value="UniProtKB-EC"/>
</dbReference>
<evidence type="ECO:0000256" key="5">
    <source>
        <dbReference type="ARBA" id="ARBA00022777"/>
    </source>
</evidence>
<evidence type="ECO:0000256" key="8">
    <source>
        <dbReference type="ARBA" id="ARBA00023266"/>
    </source>
</evidence>
<dbReference type="Gene3D" id="3.30.1330.10">
    <property type="entry name" value="PurM-like, N-terminal domain"/>
    <property type="match status" value="1"/>
</dbReference>
<keyword evidence="4 9" id="KW-0547">Nucleotide-binding</keyword>
<comment type="function">
    <text evidence="9">Synthesizes selenophosphate from selenide and ATP.</text>
</comment>
<feature type="active site" evidence="9">
    <location>
        <position position="19"/>
    </location>
</feature>
<dbReference type="EC" id="2.7.9.3" evidence="9"/>
<dbReference type="Gene3D" id="3.90.650.10">
    <property type="entry name" value="PurM-like C-terminal domain"/>
    <property type="match status" value="1"/>
</dbReference>
<feature type="binding site" description="in other chain" evidence="9">
    <location>
        <position position="92"/>
    </location>
    <ligand>
        <name>ATP</name>
        <dbReference type="ChEBI" id="CHEBI:30616"/>
        <note>ligand shared between dimeric partners</note>
    </ligand>
</feature>
<feature type="domain" description="PurM-like C-terminal" evidence="11">
    <location>
        <begin position="170"/>
        <end position="340"/>
    </location>
</feature>
<accession>A0ABV1KIB8</accession>
<dbReference type="PIRSF" id="PIRSF036407">
    <property type="entry name" value="Selenphspht_syn"/>
    <property type="match status" value="1"/>
</dbReference>
<feature type="site" description="Important for catalytic activity" evidence="9">
    <location>
        <position position="22"/>
    </location>
</feature>
<feature type="binding site" description="in other chain" evidence="9">
    <location>
        <position position="22"/>
    </location>
    <ligand>
        <name>ATP</name>
        <dbReference type="ChEBI" id="CHEBI:30616"/>
        <note>ligand shared between dimeric partners</note>
    </ligand>
</feature>
<dbReference type="SUPFAM" id="SSF56042">
    <property type="entry name" value="PurM C-terminal domain-like"/>
    <property type="match status" value="1"/>
</dbReference>
<protein>
    <recommendedName>
        <fullName evidence="9">Selenide, water dikinase</fullName>
        <ecNumber evidence="9">2.7.9.3</ecNumber>
    </recommendedName>
    <alternativeName>
        <fullName evidence="9">Selenium donor protein</fullName>
    </alternativeName>
    <alternativeName>
        <fullName evidence="9">Selenophosphate synthase</fullName>
    </alternativeName>
</protein>
<proteinExistence type="inferred from homology"/>
<dbReference type="NCBIfam" id="TIGR00476">
    <property type="entry name" value="selD"/>
    <property type="match status" value="1"/>
</dbReference>
<keyword evidence="7 9" id="KW-0460">Magnesium</keyword>
<evidence type="ECO:0000256" key="4">
    <source>
        <dbReference type="ARBA" id="ARBA00022741"/>
    </source>
</evidence>
<dbReference type="PANTHER" id="PTHR10256:SF0">
    <property type="entry name" value="INACTIVE SELENIDE, WATER DIKINASE-LIKE PROTEIN-RELATED"/>
    <property type="match status" value="1"/>
</dbReference>
<evidence type="ECO:0000259" key="11">
    <source>
        <dbReference type="Pfam" id="PF02769"/>
    </source>
</evidence>
<evidence type="ECO:0000313" key="13">
    <source>
        <dbReference type="Proteomes" id="UP001494902"/>
    </source>
</evidence>
<keyword evidence="8 9" id="KW-0711">Selenium</keyword>
<evidence type="ECO:0000313" key="12">
    <source>
        <dbReference type="EMBL" id="MEQ3554204.1"/>
    </source>
</evidence>
<feature type="binding site" description="in other chain" evidence="9">
    <location>
        <position position="69"/>
    </location>
    <ligand>
        <name>ATP</name>
        <dbReference type="ChEBI" id="CHEBI:30616"/>
        <note>ligand shared between dimeric partners</note>
    </ligand>
</feature>
<gene>
    <name evidence="9 12" type="primary">selD</name>
    <name evidence="12" type="ORF">WIS52_27375</name>
</gene>
<dbReference type="InterPro" id="IPR036921">
    <property type="entry name" value="PurM-like_N_sf"/>
</dbReference>
<organism evidence="12 13">
    <name type="scientific">Pseudonocardia nematodicida</name>
    <dbReference type="NCBI Taxonomy" id="1206997"/>
    <lineage>
        <taxon>Bacteria</taxon>
        <taxon>Bacillati</taxon>
        <taxon>Actinomycetota</taxon>
        <taxon>Actinomycetes</taxon>
        <taxon>Pseudonocardiales</taxon>
        <taxon>Pseudonocardiaceae</taxon>
        <taxon>Pseudonocardia</taxon>
    </lineage>
</organism>
<feature type="binding site" evidence="9">
    <location>
        <position position="92"/>
    </location>
    <ligand>
        <name>Mg(2+)</name>
        <dbReference type="ChEBI" id="CHEBI:18420"/>
    </ligand>
</feature>